<dbReference type="Gramene" id="ERM95826">
    <property type="protein sequence ID" value="ERM95826"/>
    <property type="gene ID" value="AMTR_s00060p00073780"/>
</dbReference>
<protein>
    <submittedName>
        <fullName evidence="2">Uncharacterized protein</fullName>
    </submittedName>
</protein>
<keyword evidence="1" id="KW-0812">Transmembrane</keyword>
<dbReference type="Proteomes" id="UP000017836">
    <property type="component" value="Unassembled WGS sequence"/>
</dbReference>
<accession>W1NK38</accession>
<evidence type="ECO:0000313" key="2">
    <source>
        <dbReference type="EMBL" id="ERM95826.1"/>
    </source>
</evidence>
<feature type="transmembrane region" description="Helical" evidence="1">
    <location>
        <begin position="12"/>
        <end position="31"/>
    </location>
</feature>
<reference evidence="3" key="1">
    <citation type="journal article" date="2013" name="Science">
        <title>The Amborella genome and the evolution of flowering plants.</title>
        <authorList>
            <consortium name="Amborella Genome Project"/>
        </authorList>
    </citation>
    <scope>NUCLEOTIDE SEQUENCE [LARGE SCALE GENOMIC DNA]</scope>
</reference>
<dbReference type="EMBL" id="KI397373">
    <property type="protein sequence ID" value="ERM95826.1"/>
    <property type="molecule type" value="Genomic_DNA"/>
</dbReference>
<dbReference type="AlphaFoldDB" id="W1NK38"/>
<evidence type="ECO:0000313" key="3">
    <source>
        <dbReference type="Proteomes" id="UP000017836"/>
    </source>
</evidence>
<gene>
    <name evidence="2" type="ORF">AMTR_s00060p00073780</name>
</gene>
<keyword evidence="3" id="KW-1185">Reference proteome</keyword>
<proteinExistence type="predicted"/>
<keyword evidence="1" id="KW-1133">Transmembrane helix</keyword>
<sequence>MCKMDKRVETRSQLNIPTAISIGIYFIFIIAQPPPNLNNGDDHAICLDEIERGDGALPPPSSLSDVNDYVISLEGIAGGGDSAAAPPTSNLSNGSYCMKCLGDFRRHEGVRELRPYCQYLL</sequence>
<keyword evidence="1" id="KW-0472">Membrane</keyword>
<evidence type="ECO:0000256" key="1">
    <source>
        <dbReference type="SAM" id="Phobius"/>
    </source>
</evidence>
<dbReference type="HOGENOM" id="CLU_2041200_0_0_1"/>
<organism evidence="2 3">
    <name type="scientific">Amborella trichopoda</name>
    <dbReference type="NCBI Taxonomy" id="13333"/>
    <lineage>
        <taxon>Eukaryota</taxon>
        <taxon>Viridiplantae</taxon>
        <taxon>Streptophyta</taxon>
        <taxon>Embryophyta</taxon>
        <taxon>Tracheophyta</taxon>
        <taxon>Spermatophyta</taxon>
        <taxon>Magnoliopsida</taxon>
        <taxon>Amborellales</taxon>
        <taxon>Amborellaceae</taxon>
        <taxon>Amborella</taxon>
    </lineage>
</organism>
<name>W1NK38_AMBTC</name>